<reference evidence="1 2" key="1">
    <citation type="submission" date="2018-08" db="EMBL/GenBank/DDBJ databases">
        <title>A genome reference for cultivated species of the human gut microbiota.</title>
        <authorList>
            <person name="Zou Y."/>
            <person name="Xue W."/>
            <person name="Luo G."/>
        </authorList>
    </citation>
    <scope>NUCLEOTIDE SEQUENCE [LARGE SCALE GENOMIC DNA]</scope>
    <source>
        <strain evidence="1 2">AF28-26</strain>
    </source>
</reference>
<dbReference type="AlphaFoldDB" id="A0A412B1J6"/>
<dbReference type="EMBL" id="QRTC01000001">
    <property type="protein sequence ID" value="RGQ44841.1"/>
    <property type="molecule type" value="Genomic_DNA"/>
</dbReference>
<sequence length="85" mass="9614">MISPLKFPFNLLKIFDGKGRLGAISAGLFKFLFAEPRGSWLLCPSSRKLSFLRQPISPFDLRRIFPPLTALKHLTVPRKSLPLCC</sequence>
<protein>
    <submittedName>
        <fullName evidence="1">Uncharacterized protein</fullName>
    </submittedName>
</protein>
<proteinExistence type="predicted"/>
<organism evidence="1 2">
    <name type="scientific">[Clostridium] leptum</name>
    <dbReference type="NCBI Taxonomy" id="1535"/>
    <lineage>
        <taxon>Bacteria</taxon>
        <taxon>Bacillati</taxon>
        <taxon>Bacillota</taxon>
        <taxon>Clostridia</taxon>
        <taxon>Eubacteriales</taxon>
        <taxon>Oscillospiraceae</taxon>
        <taxon>Oscillospiraceae incertae sedis</taxon>
    </lineage>
</organism>
<gene>
    <name evidence="1" type="ORF">DWY99_00750</name>
</gene>
<dbReference type="Proteomes" id="UP000284751">
    <property type="component" value="Unassembled WGS sequence"/>
</dbReference>
<name>A0A412B1J6_9FIRM</name>
<comment type="caution">
    <text evidence="1">The sequence shown here is derived from an EMBL/GenBank/DDBJ whole genome shotgun (WGS) entry which is preliminary data.</text>
</comment>
<evidence type="ECO:0000313" key="1">
    <source>
        <dbReference type="EMBL" id="RGQ44841.1"/>
    </source>
</evidence>
<accession>A0A412B1J6</accession>
<evidence type="ECO:0000313" key="2">
    <source>
        <dbReference type="Proteomes" id="UP000284751"/>
    </source>
</evidence>